<feature type="signal peptide" evidence="2">
    <location>
        <begin position="1"/>
        <end position="26"/>
    </location>
</feature>
<organism evidence="3 4">
    <name type="scientific">Tetradesmus obliquus</name>
    <name type="common">Green alga</name>
    <name type="synonym">Acutodesmus obliquus</name>
    <dbReference type="NCBI Taxonomy" id="3088"/>
    <lineage>
        <taxon>Eukaryota</taxon>
        <taxon>Viridiplantae</taxon>
        <taxon>Chlorophyta</taxon>
        <taxon>core chlorophytes</taxon>
        <taxon>Chlorophyceae</taxon>
        <taxon>CS clade</taxon>
        <taxon>Sphaeropleales</taxon>
        <taxon>Scenedesmaceae</taxon>
        <taxon>Tetradesmus</taxon>
    </lineage>
</organism>
<feature type="region of interest" description="Disordered" evidence="1">
    <location>
        <begin position="661"/>
        <end position="683"/>
    </location>
</feature>
<name>A0A383W8S9_TETOB</name>
<proteinExistence type="predicted"/>
<evidence type="ECO:0008006" key="5">
    <source>
        <dbReference type="Google" id="ProtNLM"/>
    </source>
</evidence>
<gene>
    <name evidence="3" type="ORF">BQ4739_LOCUS14071</name>
</gene>
<evidence type="ECO:0000256" key="2">
    <source>
        <dbReference type="SAM" id="SignalP"/>
    </source>
</evidence>
<sequence length="683" mass="70008">MQIPSNNNAYWGCLLLLSSLCCFTAAATLQCPTDVIYLESVAPPTLITLKVGNSYLLGPGLFVLANTGEVAADEVLCVTGQDRSGVPAGVTRLVSPLSPLGDNSTQLHFTQYGGLLQVGNLQLQGRAGSSSSGGGGVLIKRSKDGSDDGQAATFVAKLVTFKSNSPRAVANDDDTTASLTFANCAFIDNVYDTWGCDENRGWFCYFLGPPGAAGVTTASNVTFKGSTVFRRNSWGALYAASPVTVTFEGSLLVADNTKQPAYRNAMAFDDLTSTDGAGLFASGAAHLLFLGAAVFRNNTGAGGCGLALRGAKATFQSSRTVQFLANRGSYGPAINSYNASIAFNGPVLVTGNTALWGAGGALYLEFSDVTFNAAATVYNNTLNGCTVGLSCTLLLLLPDFDDGCAGGAMWIQGSHVTHNELATYQSNVARASSFGGAVAIFPYAFGSKQANSSFTANKMVAFIGNEGPIGGAIYTESDVTFAAGAQFISNSATAQDGSGGVVHVCGNSTLAFGGPVTFRNNSASRGGAVTITPGAWWPNATTTRMVFSGSSSSSSCWMGNTATTAAGGAALRIEAYGSALFGTTAPHNFGSNLAGSGNSAVEQDITVLDKGWFTCNSRSFAGSFSIEGNVCAARCAGKAVCKCPFGQVFVPVQCSCQRIAAASPSPKPSTSPKPSPSPKPCGL</sequence>
<keyword evidence="4" id="KW-1185">Reference proteome</keyword>
<feature type="chain" id="PRO_5016748423" description="Right handed beta helix domain-containing protein" evidence="2">
    <location>
        <begin position="27"/>
        <end position="683"/>
    </location>
</feature>
<reference evidence="3 4" key="1">
    <citation type="submission" date="2016-10" db="EMBL/GenBank/DDBJ databases">
        <authorList>
            <person name="Cai Z."/>
        </authorList>
    </citation>
    <scope>NUCLEOTIDE SEQUENCE [LARGE SCALE GENOMIC DNA]</scope>
</reference>
<dbReference type="EMBL" id="FNXT01001198">
    <property type="protein sequence ID" value="SZX73821.1"/>
    <property type="molecule type" value="Genomic_DNA"/>
</dbReference>
<feature type="compositionally biased region" description="Pro residues" evidence="1">
    <location>
        <begin position="665"/>
        <end position="683"/>
    </location>
</feature>
<keyword evidence="2" id="KW-0732">Signal</keyword>
<protein>
    <recommendedName>
        <fullName evidence="5">Right handed beta helix domain-containing protein</fullName>
    </recommendedName>
</protein>
<evidence type="ECO:0000313" key="3">
    <source>
        <dbReference type="EMBL" id="SZX73821.1"/>
    </source>
</evidence>
<evidence type="ECO:0000256" key="1">
    <source>
        <dbReference type="SAM" id="MobiDB-lite"/>
    </source>
</evidence>
<dbReference type="Proteomes" id="UP000256970">
    <property type="component" value="Unassembled WGS sequence"/>
</dbReference>
<evidence type="ECO:0000313" key="4">
    <source>
        <dbReference type="Proteomes" id="UP000256970"/>
    </source>
</evidence>
<dbReference type="AlphaFoldDB" id="A0A383W8S9"/>
<accession>A0A383W8S9</accession>